<name>A0ABR1NAR7_9PEZI</name>
<evidence type="ECO:0000313" key="3">
    <source>
        <dbReference type="EMBL" id="KAK7612292.1"/>
    </source>
</evidence>
<keyword evidence="2" id="KW-0812">Transmembrane</keyword>
<feature type="region of interest" description="Disordered" evidence="1">
    <location>
        <begin position="112"/>
        <end position="135"/>
    </location>
</feature>
<evidence type="ECO:0008006" key="5">
    <source>
        <dbReference type="Google" id="ProtNLM"/>
    </source>
</evidence>
<keyword evidence="2" id="KW-1133">Transmembrane helix</keyword>
<dbReference type="Proteomes" id="UP001367316">
    <property type="component" value="Unassembled WGS sequence"/>
</dbReference>
<reference evidence="3 4" key="1">
    <citation type="submission" date="2024-04" db="EMBL/GenBank/DDBJ databases">
        <title>Phyllosticta paracitricarpa is synonymous to the EU quarantine fungus P. citricarpa based on phylogenomic analyses.</title>
        <authorList>
            <consortium name="Lawrence Berkeley National Laboratory"/>
            <person name="Van ingen-buijs V.A."/>
            <person name="Van westerhoven A.C."/>
            <person name="Haridas S."/>
            <person name="Skiadas P."/>
            <person name="Martin F."/>
            <person name="Groenewald J.Z."/>
            <person name="Crous P.W."/>
            <person name="Seidl M.F."/>
        </authorList>
    </citation>
    <scope>NUCLEOTIDE SEQUENCE [LARGE SCALE GENOMIC DNA]</scope>
    <source>
        <strain evidence="3 4">CBS 141358</strain>
    </source>
</reference>
<sequence>MQVTKSQRLFFFLIFFFNFFFQFFLNFFFQPEAASTYALLFEPTERPYSHTHHSLSLSLTHSLAHQGNRFPTQSHRRATRISKSHPSVHTCVHGRIWFFRIFDDCDERTCAPRSPRRAGRTGHQGIRASSRLSTDDGSLSHEKNVILTSVAAADWLTFFAKCLHTHSHSRGGNGDATRLRACVVVDQHRRRRRRHFVCPACGLMVVVEALRCPSLLPDLSARFLPPSACAPCSQIDAV</sequence>
<organism evidence="3 4">
    <name type="scientific">Phyllosticta paracitricarpa</name>
    <dbReference type="NCBI Taxonomy" id="2016321"/>
    <lineage>
        <taxon>Eukaryota</taxon>
        <taxon>Fungi</taxon>
        <taxon>Dikarya</taxon>
        <taxon>Ascomycota</taxon>
        <taxon>Pezizomycotina</taxon>
        <taxon>Dothideomycetes</taxon>
        <taxon>Dothideomycetes incertae sedis</taxon>
        <taxon>Botryosphaeriales</taxon>
        <taxon>Phyllostictaceae</taxon>
        <taxon>Phyllosticta</taxon>
    </lineage>
</organism>
<gene>
    <name evidence="3" type="ORF">JOL62DRAFT_19387</name>
</gene>
<comment type="caution">
    <text evidence="3">The sequence shown here is derived from an EMBL/GenBank/DDBJ whole genome shotgun (WGS) entry which is preliminary data.</text>
</comment>
<keyword evidence="4" id="KW-1185">Reference proteome</keyword>
<protein>
    <recommendedName>
        <fullName evidence="5">Secreted protein</fullName>
    </recommendedName>
</protein>
<evidence type="ECO:0000256" key="2">
    <source>
        <dbReference type="SAM" id="Phobius"/>
    </source>
</evidence>
<keyword evidence="2" id="KW-0472">Membrane</keyword>
<evidence type="ECO:0000256" key="1">
    <source>
        <dbReference type="SAM" id="MobiDB-lite"/>
    </source>
</evidence>
<feature type="transmembrane region" description="Helical" evidence="2">
    <location>
        <begin position="9"/>
        <end position="29"/>
    </location>
</feature>
<proteinExistence type="predicted"/>
<evidence type="ECO:0000313" key="4">
    <source>
        <dbReference type="Proteomes" id="UP001367316"/>
    </source>
</evidence>
<accession>A0ABR1NAR7</accession>
<dbReference type="EMBL" id="JBBPBF010000010">
    <property type="protein sequence ID" value="KAK7612292.1"/>
    <property type="molecule type" value="Genomic_DNA"/>
</dbReference>